<reference evidence="2 3" key="1">
    <citation type="submission" date="2020-09" db="EMBL/GenBank/DDBJ databases">
        <title>Complete genomes of bradyrhizobia occurring on native shrubby legumes in Australia.</title>
        <authorList>
            <person name="Lafay B."/>
        </authorList>
    </citation>
    <scope>NUCLEOTIDE SEQUENCE [LARGE SCALE GENOMIC DNA]</scope>
    <source>
        <strain evidence="2 3">BDV5040</strain>
    </source>
</reference>
<sequence>MSPRRGDLVGALVLGLLLGTPTETRANDTMATVGAGGLSFQKTAELEMTSEELYLSPKQVRVRYVFNNLTSHEVSGTVAFPLPEISVADMSEAPHEFHKSYLRGDVFDFHVEAGGRPVTPLADIHAVVKDREGREKDVTDLLNEYRLPVLDPEAGIGALSPEAIKTLVAAGVLEDDGDHHPRWSVRTAFHWNQVFPARRSTVVVHRYRPVIGGSHLAREMIADDVGGNLAEWCLDRGFLNSVKGLPADNDGLLLTTTLEYVLKTGANWAGPIRSFRLEIDKAGADLVSLCPIPGLKLQRQGQTFVAKASQFMPAGNLKLLFVYRGCDKAPCGLEPKWPGYPR</sequence>
<dbReference type="AlphaFoldDB" id="A0A7S9D8W8"/>
<gene>
    <name evidence="2" type="ORF">IC761_08520</name>
</gene>
<keyword evidence="3" id="KW-1185">Reference proteome</keyword>
<evidence type="ECO:0000313" key="3">
    <source>
        <dbReference type="Proteomes" id="UP000594621"/>
    </source>
</evidence>
<dbReference type="EMBL" id="CP061379">
    <property type="protein sequence ID" value="QPF93297.1"/>
    <property type="molecule type" value="Genomic_DNA"/>
</dbReference>
<dbReference type="InterPro" id="IPR025538">
    <property type="entry name" value="DUF4424"/>
</dbReference>
<evidence type="ECO:0000313" key="2">
    <source>
        <dbReference type="EMBL" id="QPF93297.1"/>
    </source>
</evidence>
<dbReference type="KEGG" id="bcou:IC761_08520"/>
<dbReference type="Proteomes" id="UP000594621">
    <property type="component" value="Chromosome"/>
</dbReference>
<feature type="domain" description="DUF4424" evidence="1">
    <location>
        <begin position="26"/>
        <end position="320"/>
    </location>
</feature>
<dbReference type="Gene3D" id="2.60.40.3680">
    <property type="match status" value="1"/>
</dbReference>
<dbReference type="RefSeq" id="WP_195802811.1">
    <property type="nucleotide sequence ID" value="NZ_CP061379.1"/>
</dbReference>
<accession>A0A7S9D8W8</accession>
<protein>
    <submittedName>
        <fullName evidence="2">DUF4424 family protein</fullName>
    </submittedName>
</protein>
<proteinExistence type="predicted"/>
<name>A0A7S9D8W8_9BRAD</name>
<evidence type="ECO:0000259" key="1">
    <source>
        <dbReference type="Pfam" id="PF14415"/>
    </source>
</evidence>
<dbReference type="Pfam" id="PF14415">
    <property type="entry name" value="DUF4424"/>
    <property type="match status" value="1"/>
</dbReference>
<organism evidence="2 3">
    <name type="scientific">Bradyrhizobium commune</name>
    <dbReference type="NCBI Taxonomy" id="83627"/>
    <lineage>
        <taxon>Bacteria</taxon>
        <taxon>Pseudomonadati</taxon>
        <taxon>Pseudomonadota</taxon>
        <taxon>Alphaproteobacteria</taxon>
        <taxon>Hyphomicrobiales</taxon>
        <taxon>Nitrobacteraceae</taxon>
        <taxon>Bradyrhizobium</taxon>
    </lineage>
</organism>